<dbReference type="RefSeq" id="XP_021873052.1">
    <property type="nucleotide sequence ID" value="XM_022015082.1"/>
</dbReference>
<dbReference type="CDD" id="cd14820">
    <property type="entry name" value="TRAX"/>
    <property type="match status" value="1"/>
</dbReference>
<dbReference type="GO" id="GO:0043565">
    <property type="term" value="F:sequence-specific DNA binding"/>
    <property type="evidence" value="ECO:0007669"/>
    <property type="project" value="InterPro"/>
</dbReference>
<dbReference type="InterPro" id="IPR036081">
    <property type="entry name" value="Translin_sf"/>
</dbReference>
<keyword evidence="5" id="KW-0539">Nucleus</keyword>
<dbReference type="EMBL" id="NBSH01000003">
    <property type="protein sequence ID" value="ORX39189.1"/>
    <property type="molecule type" value="Genomic_DNA"/>
</dbReference>
<evidence type="ECO:0000256" key="5">
    <source>
        <dbReference type="ARBA" id="ARBA00023242"/>
    </source>
</evidence>
<organism evidence="6 7">
    <name type="scientific">Kockovaella imperatae</name>
    <dbReference type="NCBI Taxonomy" id="4999"/>
    <lineage>
        <taxon>Eukaryota</taxon>
        <taxon>Fungi</taxon>
        <taxon>Dikarya</taxon>
        <taxon>Basidiomycota</taxon>
        <taxon>Agaricomycotina</taxon>
        <taxon>Tremellomycetes</taxon>
        <taxon>Tremellales</taxon>
        <taxon>Cuniculitremaceae</taxon>
        <taxon>Kockovaella</taxon>
    </lineage>
</organism>
<dbReference type="OrthoDB" id="31005at2759"/>
<dbReference type="GO" id="GO:0005634">
    <property type="term" value="C:nucleus"/>
    <property type="evidence" value="ECO:0007669"/>
    <property type="project" value="UniProtKB-SubCell"/>
</dbReference>
<evidence type="ECO:0000256" key="1">
    <source>
        <dbReference type="ARBA" id="ARBA00004123"/>
    </source>
</evidence>
<evidence type="ECO:0000313" key="7">
    <source>
        <dbReference type="Proteomes" id="UP000193218"/>
    </source>
</evidence>
<dbReference type="GO" id="GO:0005737">
    <property type="term" value="C:cytoplasm"/>
    <property type="evidence" value="ECO:0007669"/>
    <property type="project" value="UniProtKB-SubCell"/>
</dbReference>
<dbReference type="PANTHER" id="PTHR10741">
    <property type="entry name" value="TRANSLIN AND TRANSLIN ASSOCIATED PROTEIN X"/>
    <property type="match status" value="1"/>
</dbReference>
<dbReference type="Gene3D" id="1.20.58.190">
    <property type="entry name" value="Translin, domain 1"/>
    <property type="match status" value="1"/>
</dbReference>
<dbReference type="FunCoup" id="A0A1Y1UMF2">
    <property type="interactions" value="427"/>
</dbReference>
<dbReference type="InParanoid" id="A0A1Y1UMF2"/>
<evidence type="ECO:0000256" key="3">
    <source>
        <dbReference type="ARBA" id="ARBA00005902"/>
    </source>
</evidence>
<dbReference type="Proteomes" id="UP000193218">
    <property type="component" value="Unassembled WGS sequence"/>
</dbReference>
<evidence type="ECO:0000313" key="6">
    <source>
        <dbReference type="EMBL" id="ORX39189.1"/>
    </source>
</evidence>
<name>A0A1Y1UMF2_9TREE</name>
<dbReference type="SUPFAM" id="SSF74784">
    <property type="entry name" value="Translin"/>
    <property type="match status" value="1"/>
</dbReference>
<proteinExistence type="inferred from homology"/>
<dbReference type="STRING" id="4999.A0A1Y1UMF2"/>
<dbReference type="InterPro" id="IPR016069">
    <property type="entry name" value="Translin_C"/>
</dbReference>
<gene>
    <name evidence="6" type="ORF">BD324DRAFT_618770</name>
</gene>
<reference evidence="6 7" key="1">
    <citation type="submission" date="2017-03" db="EMBL/GenBank/DDBJ databases">
        <title>Widespread Adenine N6-methylation of Active Genes in Fungi.</title>
        <authorList>
            <consortium name="DOE Joint Genome Institute"/>
            <person name="Mondo S.J."/>
            <person name="Dannebaum R.O."/>
            <person name="Kuo R.C."/>
            <person name="Louie K.B."/>
            <person name="Bewick A.J."/>
            <person name="Labutti K."/>
            <person name="Haridas S."/>
            <person name="Kuo A."/>
            <person name="Salamov A."/>
            <person name="Ahrendt S.R."/>
            <person name="Lau R."/>
            <person name="Bowen B.P."/>
            <person name="Lipzen A."/>
            <person name="Sullivan W."/>
            <person name="Andreopoulos W.B."/>
            <person name="Clum A."/>
            <person name="Lindquist E."/>
            <person name="Daum C."/>
            <person name="Northen T.R."/>
            <person name="Ramamoorthy G."/>
            <person name="Schmitz R.J."/>
            <person name="Gryganskyi A."/>
            <person name="Culley D."/>
            <person name="Magnuson J."/>
            <person name="James T.Y."/>
            <person name="O'Malley M.A."/>
            <person name="Stajich J.E."/>
            <person name="Spatafora J.W."/>
            <person name="Visel A."/>
            <person name="Grigoriev I.V."/>
        </authorList>
    </citation>
    <scope>NUCLEOTIDE SEQUENCE [LARGE SCALE GENOMIC DNA]</scope>
    <source>
        <strain evidence="6 7">NRRL Y-17943</strain>
    </source>
</reference>
<comment type="caution">
    <text evidence="6">The sequence shown here is derived from an EMBL/GenBank/DDBJ whole genome shotgun (WGS) entry which is preliminary data.</text>
</comment>
<dbReference type="AlphaFoldDB" id="A0A1Y1UMF2"/>
<dbReference type="GeneID" id="33556890"/>
<sequence>MADVIMEAAPIAEAGPSRRDQLVDTFTSYRQQLDLENERRERLIILSRSITQQSKKVIFHLHRCATLPGTPAFDKNIQTARTMVQKIVESFAQVSAELRDTSDAESYWRWYRNISPGLEEFIESISFLHYLEHRQLITCQEIQNTLKEEGPDDTLVVVTPDDFILGISDLTGELMRFATNALSTGDAETPQEICAFVRNIKTYFDGIPTHHLRQLSKKQEETTRSLMKIEKLCYETQLRSIEYDGRRDVLAQMSRRDVEGYRDQPIEV</sequence>
<dbReference type="Gene3D" id="1.20.58.200">
    <property type="entry name" value="Translin, domain 2"/>
    <property type="match status" value="1"/>
</dbReference>
<comment type="similarity">
    <text evidence="3">Belongs to the translin family.</text>
</comment>
<dbReference type="FunFam" id="1.20.58.200:FF:000001">
    <property type="entry name" value="Translin-associated factor X"/>
    <property type="match status" value="1"/>
</dbReference>
<dbReference type="InterPro" id="IPR002848">
    <property type="entry name" value="Translin_fam"/>
</dbReference>
<comment type="subcellular location">
    <subcellularLocation>
        <location evidence="2">Cytoplasm</location>
    </subcellularLocation>
    <subcellularLocation>
        <location evidence="1">Nucleus</location>
    </subcellularLocation>
</comment>
<evidence type="ECO:0000256" key="4">
    <source>
        <dbReference type="ARBA" id="ARBA00022490"/>
    </source>
</evidence>
<dbReference type="InterPro" id="IPR016068">
    <property type="entry name" value="Translin_N"/>
</dbReference>
<evidence type="ECO:0000256" key="2">
    <source>
        <dbReference type="ARBA" id="ARBA00004496"/>
    </source>
</evidence>
<dbReference type="Pfam" id="PF01997">
    <property type="entry name" value="Translin"/>
    <property type="match status" value="1"/>
</dbReference>
<keyword evidence="4" id="KW-0963">Cytoplasm</keyword>
<accession>A0A1Y1UMF2</accession>
<keyword evidence="7" id="KW-1185">Reference proteome</keyword>
<protein>
    <submittedName>
        <fullName evidence="6">Translin</fullName>
    </submittedName>
</protein>